<name>A0A8H3EDH6_9LECA</name>
<dbReference type="Pfam" id="PF00106">
    <property type="entry name" value="adh_short"/>
    <property type="match status" value="1"/>
</dbReference>
<protein>
    <submittedName>
        <fullName evidence="2">Uncharacterized protein</fullName>
    </submittedName>
</protein>
<gene>
    <name evidence="2" type="ORF">HETSPECPRED_000124</name>
</gene>
<evidence type="ECO:0000313" key="2">
    <source>
        <dbReference type="EMBL" id="CAF9903123.1"/>
    </source>
</evidence>
<dbReference type="SUPFAM" id="SSF51735">
    <property type="entry name" value="NAD(P)-binding Rossmann-fold domains"/>
    <property type="match status" value="1"/>
</dbReference>
<dbReference type="EMBL" id="CAJPDS010000001">
    <property type="protein sequence ID" value="CAF9903123.1"/>
    <property type="molecule type" value="Genomic_DNA"/>
</dbReference>
<dbReference type="AlphaFoldDB" id="A0A8H3EDH6"/>
<comment type="caution">
    <text evidence="2">The sequence shown here is derived from an EMBL/GenBank/DDBJ whole genome shotgun (WGS) entry which is preliminary data.</text>
</comment>
<evidence type="ECO:0000313" key="3">
    <source>
        <dbReference type="Proteomes" id="UP000664521"/>
    </source>
</evidence>
<dbReference type="Gene3D" id="3.40.50.720">
    <property type="entry name" value="NAD(P)-binding Rossmann-like Domain"/>
    <property type="match status" value="1"/>
</dbReference>
<dbReference type="Proteomes" id="UP000664521">
    <property type="component" value="Unassembled WGS sequence"/>
</dbReference>
<dbReference type="GO" id="GO:0016616">
    <property type="term" value="F:oxidoreductase activity, acting on the CH-OH group of donors, NAD or NADP as acceptor"/>
    <property type="evidence" value="ECO:0007669"/>
    <property type="project" value="TreeGrafter"/>
</dbReference>
<sequence length="182" mass="18620">MSTPSSLSGKVITVTGAASGIGLATAHLLASRGAHLALADISASALDTAADSLKSSYPSAKIVAKAVNVASSSEVNAWIEDVVKQYGHLDGAANLAGILQPMGKTVEELEDEEWDNVLRVNLQGVFYCVRAQLRAIRKGGGEGGKGGSIVNAASIAGIQGATGLAPYSASKRASVLMRRDEK</sequence>
<dbReference type="GO" id="GO:0006633">
    <property type="term" value="P:fatty acid biosynthetic process"/>
    <property type="evidence" value="ECO:0007669"/>
    <property type="project" value="TreeGrafter"/>
</dbReference>
<organism evidence="2 3">
    <name type="scientific">Heterodermia speciosa</name>
    <dbReference type="NCBI Taxonomy" id="116794"/>
    <lineage>
        <taxon>Eukaryota</taxon>
        <taxon>Fungi</taxon>
        <taxon>Dikarya</taxon>
        <taxon>Ascomycota</taxon>
        <taxon>Pezizomycotina</taxon>
        <taxon>Lecanoromycetes</taxon>
        <taxon>OSLEUM clade</taxon>
        <taxon>Lecanoromycetidae</taxon>
        <taxon>Caliciales</taxon>
        <taxon>Physciaceae</taxon>
        <taxon>Heterodermia</taxon>
    </lineage>
</organism>
<dbReference type="PRINTS" id="PR00081">
    <property type="entry name" value="GDHRDH"/>
</dbReference>
<dbReference type="PANTHER" id="PTHR42760:SF45">
    <property type="entry name" value="SHORT CHAIN DEHYDROGENASE_REDUCTASE FAMILY PROTEIN, PUTATIVE (AFU_ORTHOLOGUE AFUA_3G09150)-RELATED"/>
    <property type="match status" value="1"/>
</dbReference>
<keyword evidence="3" id="KW-1185">Reference proteome</keyword>
<dbReference type="InterPro" id="IPR036291">
    <property type="entry name" value="NAD(P)-bd_dom_sf"/>
</dbReference>
<proteinExistence type="inferred from homology"/>
<dbReference type="CDD" id="cd05233">
    <property type="entry name" value="SDR_c"/>
    <property type="match status" value="1"/>
</dbReference>
<dbReference type="PANTHER" id="PTHR42760">
    <property type="entry name" value="SHORT-CHAIN DEHYDROGENASES/REDUCTASES FAMILY MEMBER"/>
    <property type="match status" value="1"/>
</dbReference>
<reference evidence="2" key="1">
    <citation type="submission" date="2021-03" db="EMBL/GenBank/DDBJ databases">
        <authorList>
            <person name="Tagirdzhanova G."/>
        </authorList>
    </citation>
    <scope>NUCLEOTIDE SEQUENCE</scope>
</reference>
<dbReference type="GO" id="GO:0048038">
    <property type="term" value="F:quinone binding"/>
    <property type="evidence" value="ECO:0007669"/>
    <property type="project" value="TreeGrafter"/>
</dbReference>
<comment type="similarity">
    <text evidence="1">Belongs to the short-chain dehydrogenases/reductases (SDR) family.</text>
</comment>
<accession>A0A8H3EDH6</accession>
<dbReference type="OrthoDB" id="1669814at2759"/>
<dbReference type="InterPro" id="IPR002347">
    <property type="entry name" value="SDR_fam"/>
</dbReference>
<evidence type="ECO:0000256" key="1">
    <source>
        <dbReference type="ARBA" id="ARBA00006484"/>
    </source>
</evidence>